<dbReference type="Gene3D" id="3.40.50.720">
    <property type="entry name" value="NAD(P)-binding Rossmann-like Domain"/>
    <property type="match status" value="1"/>
</dbReference>
<name>A0A8J5H7F0_ZINOF</name>
<dbReference type="EMBL" id="JACMSC010000005">
    <property type="protein sequence ID" value="KAG6522620.1"/>
    <property type="molecule type" value="Genomic_DNA"/>
</dbReference>
<dbReference type="Pfam" id="PF02800">
    <property type="entry name" value="Gp_dh_C"/>
    <property type="match status" value="2"/>
</dbReference>
<keyword evidence="4" id="KW-0520">NAD</keyword>
<dbReference type="SMART" id="SM00846">
    <property type="entry name" value="Gp_dh_N"/>
    <property type="match status" value="1"/>
</dbReference>
<dbReference type="InterPro" id="IPR020831">
    <property type="entry name" value="GlycerAld/Erythrose_P_DH"/>
</dbReference>
<dbReference type="Gene3D" id="3.30.360.10">
    <property type="entry name" value="Dihydrodipicolinate Reductase, domain 2"/>
    <property type="match status" value="1"/>
</dbReference>
<dbReference type="SUPFAM" id="SSF51735">
    <property type="entry name" value="NAD(P)-binding Rossmann-fold domains"/>
    <property type="match status" value="1"/>
</dbReference>
<dbReference type="InterPro" id="IPR020830">
    <property type="entry name" value="GlycerAld_3-P_DH_AS"/>
</dbReference>
<proteinExistence type="inferred from homology"/>
<comment type="subunit">
    <text evidence="2">Homotetramer.</text>
</comment>
<dbReference type="PANTHER" id="PTHR10836">
    <property type="entry name" value="GLYCERALDEHYDE 3-PHOSPHATE DEHYDROGENASE"/>
    <property type="match status" value="1"/>
</dbReference>
<evidence type="ECO:0000256" key="5">
    <source>
        <dbReference type="RuleBase" id="RU000397"/>
    </source>
</evidence>
<protein>
    <recommendedName>
        <fullName evidence="7">Glyceraldehyde 3-phosphate dehydrogenase NAD(P) binding domain-containing protein</fullName>
    </recommendedName>
</protein>
<evidence type="ECO:0000256" key="6">
    <source>
        <dbReference type="SAM" id="MobiDB-lite"/>
    </source>
</evidence>
<dbReference type="PROSITE" id="PS00071">
    <property type="entry name" value="GAPDH"/>
    <property type="match status" value="1"/>
</dbReference>
<dbReference type="CDD" id="cd05214">
    <property type="entry name" value="GAPDH_I_N"/>
    <property type="match status" value="1"/>
</dbReference>
<evidence type="ECO:0000313" key="8">
    <source>
        <dbReference type="EMBL" id="KAG6522620.1"/>
    </source>
</evidence>
<dbReference type="SUPFAM" id="SSF55347">
    <property type="entry name" value="Glyceraldehyde-3-phosphate dehydrogenase-like, C-terminal domain"/>
    <property type="match status" value="1"/>
</dbReference>
<accession>A0A8J5H7F0</accession>
<gene>
    <name evidence="8" type="ORF">ZIOFF_019766</name>
</gene>
<sequence>MRRSRSKARKPRYVSLRRHLASPPPEPSDMTSAAAVAVGEEIIGRRRQFDLFPRHPEHLDRDPPVDCLLEDRGGAADPTLAGILGGGSSPSSGSPSPPSLDMQSMNWEDEGGGDGDGLARRALRGRERWAYWRASSSEEEVASTGVVACGVDLWRGTAATRSLALKLDYEEILAAWSDRGPLYTDGDGPQVVPDLHHQIYTFFDSADIPVSTSCSVLPICESLTDKSTNVKRLVCIMDIIYEGGLGVQVLVEVSQGGVARPWKGSECEEIQGKEGQPAICQENPIRGQEDERGEAPTDQGFGRIGRLVARVALQSDDVELVAVNDPFITTDYMTYMFKYDTVHGSWKHHDIKVKDSKTLLFGEKEVTIFGIRNPEEIPWGETGADYVVESTGVFTDKDKAAAHLKGGAKKVIISAPSKDAPMFVVGVNENEYTPDIDIVSNASCTTNCLAPLAKVIHDNFGIVEGLMTTVHAITATQKTVDGPSSKDWRGGRAASFNIIPSSTGAAKFTLDCSGVRKSKPIGNMQAVGKVLPALNGKLTGMSFRVPTVDVSVVDLTVRLEKTATYDEIKATIKEESEGNLKGILGYVDEDLVSSDFVGDSRSSIFDAKAGIALNGNFVKLVSWYDNEWGYSSRVIDLIRHMNKSE</sequence>
<feature type="domain" description="Glyceraldehyde 3-phosphate dehydrogenase NAD(P) binding" evidence="7">
    <location>
        <begin position="300"/>
        <end position="444"/>
    </location>
</feature>
<dbReference type="Proteomes" id="UP000734854">
    <property type="component" value="Unassembled WGS sequence"/>
</dbReference>
<dbReference type="GO" id="GO:0051287">
    <property type="term" value="F:NAD binding"/>
    <property type="evidence" value="ECO:0007669"/>
    <property type="project" value="InterPro"/>
</dbReference>
<dbReference type="GO" id="GO:0004365">
    <property type="term" value="F:glyceraldehyde-3-phosphate dehydrogenase (NAD+) (phosphorylating) activity"/>
    <property type="evidence" value="ECO:0007669"/>
    <property type="project" value="TreeGrafter"/>
</dbReference>
<evidence type="ECO:0000256" key="3">
    <source>
        <dbReference type="ARBA" id="ARBA00023002"/>
    </source>
</evidence>
<organism evidence="8 9">
    <name type="scientific">Zingiber officinale</name>
    <name type="common">Ginger</name>
    <name type="synonym">Amomum zingiber</name>
    <dbReference type="NCBI Taxonomy" id="94328"/>
    <lineage>
        <taxon>Eukaryota</taxon>
        <taxon>Viridiplantae</taxon>
        <taxon>Streptophyta</taxon>
        <taxon>Embryophyta</taxon>
        <taxon>Tracheophyta</taxon>
        <taxon>Spermatophyta</taxon>
        <taxon>Magnoliopsida</taxon>
        <taxon>Liliopsida</taxon>
        <taxon>Zingiberales</taxon>
        <taxon>Zingiberaceae</taxon>
        <taxon>Zingiber</taxon>
    </lineage>
</organism>
<dbReference type="CDD" id="cd18126">
    <property type="entry name" value="GAPDH_I_C"/>
    <property type="match status" value="1"/>
</dbReference>
<evidence type="ECO:0000259" key="7">
    <source>
        <dbReference type="SMART" id="SM00846"/>
    </source>
</evidence>
<dbReference type="PRINTS" id="PR00078">
    <property type="entry name" value="G3PDHDRGNASE"/>
</dbReference>
<evidence type="ECO:0000313" key="9">
    <source>
        <dbReference type="Proteomes" id="UP000734854"/>
    </source>
</evidence>
<evidence type="ECO:0000256" key="1">
    <source>
        <dbReference type="ARBA" id="ARBA00007406"/>
    </source>
</evidence>
<dbReference type="FunFam" id="3.40.50.720:FF:000020">
    <property type="entry name" value="Glyceraldehyde-3-phosphate dehydrogenase"/>
    <property type="match status" value="1"/>
</dbReference>
<feature type="compositionally biased region" description="Basic residues" evidence="6">
    <location>
        <begin position="1"/>
        <end position="20"/>
    </location>
</feature>
<comment type="similarity">
    <text evidence="1 5">Belongs to the glyceraldehyde-3-phosphate dehydrogenase family.</text>
</comment>
<feature type="compositionally biased region" description="Basic and acidic residues" evidence="6">
    <location>
        <begin position="52"/>
        <end position="74"/>
    </location>
</feature>
<feature type="region of interest" description="Disordered" evidence="6">
    <location>
        <begin position="52"/>
        <end position="119"/>
    </location>
</feature>
<evidence type="ECO:0000256" key="2">
    <source>
        <dbReference type="ARBA" id="ARBA00011881"/>
    </source>
</evidence>
<feature type="region of interest" description="Disordered" evidence="6">
    <location>
        <begin position="1"/>
        <end position="33"/>
    </location>
</feature>
<reference evidence="8 9" key="1">
    <citation type="submission" date="2020-08" db="EMBL/GenBank/DDBJ databases">
        <title>Plant Genome Project.</title>
        <authorList>
            <person name="Zhang R.-G."/>
        </authorList>
    </citation>
    <scope>NUCLEOTIDE SEQUENCE [LARGE SCALE GENOMIC DNA]</scope>
    <source>
        <tissue evidence="8">Rhizome</tissue>
    </source>
</reference>
<dbReference type="Pfam" id="PF00044">
    <property type="entry name" value="Gp_dh_N"/>
    <property type="match status" value="1"/>
</dbReference>
<keyword evidence="9" id="KW-1185">Reference proteome</keyword>
<evidence type="ECO:0000256" key="4">
    <source>
        <dbReference type="ARBA" id="ARBA00023027"/>
    </source>
</evidence>
<dbReference type="InterPro" id="IPR036291">
    <property type="entry name" value="NAD(P)-bd_dom_sf"/>
</dbReference>
<dbReference type="GO" id="GO:0005829">
    <property type="term" value="C:cytosol"/>
    <property type="evidence" value="ECO:0007669"/>
    <property type="project" value="TreeGrafter"/>
</dbReference>
<dbReference type="AlphaFoldDB" id="A0A8J5H7F0"/>
<keyword evidence="3" id="KW-0560">Oxidoreductase</keyword>
<comment type="caution">
    <text evidence="8">The sequence shown here is derived from an EMBL/GenBank/DDBJ whole genome shotgun (WGS) entry which is preliminary data.</text>
</comment>
<dbReference type="InterPro" id="IPR020828">
    <property type="entry name" value="GlycerAld_3-P_DH_NAD(P)-bd"/>
</dbReference>
<dbReference type="GO" id="GO:0006096">
    <property type="term" value="P:glycolytic process"/>
    <property type="evidence" value="ECO:0007669"/>
    <property type="project" value="TreeGrafter"/>
</dbReference>
<dbReference type="InterPro" id="IPR020829">
    <property type="entry name" value="GlycerAld_3-P_DH_cat"/>
</dbReference>
<dbReference type="PANTHER" id="PTHR10836:SF76">
    <property type="entry name" value="GLYCERALDEHYDE-3-PHOSPHATE DEHYDROGENASE-RELATED"/>
    <property type="match status" value="1"/>
</dbReference>